<dbReference type="Proteomes" id="UP001596403">
    <property type="component" value="Unassembled WGS sequence"/>
</dbReference>
<organism evidence="1 2">
    <name type="scientific">Sulfitobacter profundi</name>
    <dbReference type="NCBI Taxonomy" id="2679961"/>
    <lineage>
        <taxon>Bacteria</taxon>
        <taxon>Pseudomonadati</taxon>
        <taxon>Pseudomonadota</taxon>
        <taxon>Alphaproteobacteria</taxon>
        <taxon>Rhodobacterales</taxon>
        <taxon>Roseobacteraceae</taxon>
        <taxon>Sulfitobacter</taxon>
    </lineage>
</organism>
<accession>A0ABW1YYA0</accession>
<protein>
    <submittedName>
        <fullName evidence="1">Metallohydrolase</fullName>
    </submittedName>
</protein>
<dbReference type="RefSeq" id="WP_132444342.1">
    <property type="nucleotide sequence ID" value="NZ_JBHSWA010000001.1"/>
</dbReference>
<reference evidence="2" key="1">
    <citation type="journal article" date="2019" name="Int. J. Syst. Evol. Microbiol.">
        <title>The Global Catalogue of Microorganisms (GCM) 10K type strain sequencing project: providing services to taxonomists for standard genome sequencing and annotation.</title>
        <authorList>
            <consortium name="The Broad Institute Genomics Platform"/>
            <consortium name="The Broad Institute Genome Sequencing Center for Infectious Disease"/>
            <person name="Wu L."/>
            <person name="Ma J."/>
        </authorList>
    </citation>
    <scope>NUCLEOTIDE SEQUENCE [LARGE SCALE GENOMIC DNA]</scope>
    <source>
        <strain evidence="2">NBRC 111368</strain>
    </source>
</reference>
<comment type="caution">
    <text evidence="1">The sequence shown here is derived from an EMBL/GenBank/DDBJ whole genome shotgun (WGS) entry which is preliminary data.</text>
</comment>
<dbReference type="SUPFAM" id="SSF56281">
    <property type="entry name" value="Metallo-hydrolase/oxidoreductase"/>
    <property type="match status" value="1"/>
</dbReference>
<proteinExistence type="predicted"/>
<name>A0ABW1YYA0_9RHOB</name>
<gene>
    <name evidence="1" type="ORF">ACFQAU_11440</name>
</gene>
<dbReference type="EMBL" id="JBHSWA010000001">
    <property type="protein sequence ID" value="MFC6642226.1"/>
    <property type="molecule type" value="Genomic_DNA"/>
</dbReference>
<sequence length="390" mass="42717">MTVETFHFKVANGDMNLIKTNSGRFILIDINISTSADDENGDAPDVGAQLRDTLDRDSDGRLFIDAFMLTHPDMDHCSGLANYFHLGNIDDWSAEDDKIVIREMWSSPIVFKRASSANKLCADAKAWATEARRRVEMFRRGEVIVDGSRILILSEDANGKTDDLTDILIRTGETFSVICGEVDDSFKVVLLGPLPVTDDENEEEILSKNNSSVITQFTLATGDKDNSAQYLFGGDAEVAIWEKIWADYSDTPEVLAYDVLVAPHHCSWRSLSYDSWSKKGKDAVVSNDARSALSQANGGAIILASSKTVVDDENDPPCIRAKYEYENILGSAAINGEFRCLQDEKGDKPFKMEITKYGPKVVTLKMAAAISSSSALGVEAHAHGSGSHEA</sequence>
<keyword evidence="2" id="KW-1185">Reference proteome</keyword>
<evidence type="ECO:0000313" key="1">
    <source>
        <dbReference type="EMBL" id="MFC6642226.1"/>
    </source>
</evidence>
<dbReference type="InterPro" id="IPR036866">
    <property type="entry name" value="RibonucZ/Hydroxyglut_hydro"/>
</dbReference>
<dbReference type="Gene3D" id="3.60.15.10">
    <property type="entry name" value="Ribonuclease Z/Hydroxyacylglutathione hydrolase-like"/>
    <property type="match status" value="1"/>
</dbReference>
<evidence type="ECO:0000313" key="2">
    <source>
        <dbReference type="Proteomes" id="UP001596403"/>
    </source>
</evidence>